<dbReference type="RefSeq" id="WP_377328393.1">
    <property type="nucleotide sequence ID" value="NZ_JBHUMZ010000019.1"/>
</dbReference>
<comment type="caution">
    <text evidence="5">The sequence shown here is derived from an EMBL/GenBank/DDBJ whole genome shotgun (WGS) entry which is preliminary data.</text>
</comment>
<dbReference type="InterPro" id="IPR029000">
    <property type="entry name" value="Cyclophilin-like_dom_sf"/>
</dbReference>
<evidence type="ECO:0000259" key="4">
    <source>
        <dbReference type="SMART" id="SM00797"/>
    </source>
</evidence>
<dbReference type="SMART" id="SM00797">
    <property type="entry name" value="AHS2"/>
    <property type="match status" value="1"/>
</dbReference>
<reference evidence="6" key="1">
    <citation type="journal article" date="2019" name="Int. J. Syst. Evol. Microbiol.">
        <title>The Global Catalogue of Microorganisms (GCM) 10K type strain sequencing project: providing services to taxonomists for standard genome sequencing and annotation.</title>
        <authorList>
            <consortium name="The Broad Institute Genomics Platform"/>
            <consortium name="The Broad Institute Genome Sequencing Center for Infectious Disease"/>
            <person name="Wu L."/>
            <person name="Ma J."/>
        </authorList>
    </citation>
    <scope>NUCLEOTIDE SEQUENCE [LARGE SCALE GENOMIC DNA]</scope>
    <source>
        <strain evidence="6">TISTR 1571</strain>
    </source>
</reference>
<evidence type="ECO:0000256" key="2">
    <source>
        <dbReference type="ARBA" id="ARBA00022801"/>
    </source>
</evidence>
<evidence type="ECO:0000256" key="1">
    <source>
        <dbReference type="ARBA" id="ARBA00022741"/>
    </source>
</evidence>
<dbReference type="EMBL" id="JBHUMZ010000019">
    <property type="protein sequence ID" value="MFD2638661.1"/>
    <property type="molecule type" value="Genomic_DNA"/>
</dbReference>
<dbReference type="PANTHER" id="PTHR43309">
    <property type="entry name" value="5-OXOPROLINASE SUBUNIT C"/>
    <property type="match status" value="1"/>
</dbReference>
<dbReference type="SUPFAM" id="SSF50891">
    <property type="entry name" value="Cyclophilin-like"/>
    <property type="match status" value="1"/>
</dbReference>
<dbReference type="Proteomes" id="UP001597452">
    <property type="component" value="Unassembled WGS sequence"/>
</dbReference>
<gene>
    <name evidence="5" type="ORF">ACFSW4_07290</name>
</gene>
<organism evidence="5 6">
    <name type="scientific">Piscibacillus salipiscarius</name>
    <dbReference type="NCBI Taxonomy" id="299480"/>
    <lineage>
        <taxon>Bacteria</taxon>
        <taxon>Bacillati</taxon>
        <taxon>Bacillota</taxon>
        <taxon>Bacilli</taxon>
        <taxon>Bacillales</taxon>
        <taxon>Bacillaceae</taxon>
        <taxon>Piscibacillus</taxon>
    </lineage>
</organism>
<dbReference type="InterPro" id="IPR003778">
    <property type="entry name" value="CT_A_B"/>
</dbReference>
<keyword evidence="3" id="KW-0067">ATP-binding</keyword>
<keyword evidence="1" id="KW-0547">Nucleotide-binding</keyword>
<name>A0ABW5Q9Y5_9BACI</name>
<accession>A0ABW5Q9Y5</accession>
<evidence type="ECO:0000313" key="5">
    <source>
        <dbReference type="EMBL" id="MFD2638661.1"/>
    </source>
</evidence>
<dbReference type="NCBIfam" id="TIGR00724">
    <property type="entry name" value="urea_amlyse_rel"/>
    <property type="match status" value="1"/>
</dbReference>
<dbReference type="Gene3D" id="2.40.100.10">
    <property type="entry name" value="Cyclophilin-like"/>
    <property type="match status" value="1"/>
</dbReference>
<sequence>MIEVQKPGLLTNVQDLGRIGYQKYGVIASGVMDLLAHRIANLLVGNSEIEATLELTLLGPELEFQHDHLIAICGGDLTAKINGQPIKTWRPIIVKKGSVLSFKGTKTGCRAYLAIAGGLKVDEVMGSQSTYLRAGIGGFNGRALQKGDQLEIKELSITSQMFFTRLESKVSYEEFYEVNWAVTSKFTNYVNQNSEVRVIPGKQYHLLDQKSKEALFDQPFKITPQSDRMGYRLEGPPLELEQPIQLASEAVSFGTVQLPSDGQPIILLADRQTTGGYPKVAQVASADLPKVAQLKPGMAVNFKEVNIEEAQRDFLKREEELLQLKNSVFNKIKEG</sequence>
<feature type="domain" description="Carboxyltransferase" evidence="4">
    <location>
        <begin position="23"/>
        <end position="320"/>
    </location>
</feature>
<proteinExistence type="predicted"/>
<evidence type="ECO:0000256" key="3">
    <source>
        <dbReference type="ARBA" id="ARBA00022840"/>
    </source>
</evidence>
<dbReference type="Pfam" id="PF02626">
    <property type="entry name" value="CT_A_B"/>
    <property type="match status" value="1"/>
</dbReference>
<evidence type="ECO:0000313" key="6">
    <source>
        <dbReference type="Proteomes" id="UP001597452"/>
    </source>
</evidence>
<protein>
    <submittedName>
        <fullName evidence="5">Biotin-dependent carboxyltransferase family protein</fullName>
    </submittedName>
</protein>
<dbReference type="InterPro" id="IPR052708">
    <property type="entry name" value="PxpC"/>
</dbReference>
<keyword evidence="6" id="KW-1185">Reference proteome</keyword>
<dbReference type="PANTHER" id="PTHR43309:SF5">
    <property type="entry name" value="5-OXOPROLINASE SUBUNIT C"/>
    <property type="match status" value="1"/>
</dbReference>
<keyword evidence="2" id="KW-0378">Hydrolase</keyword>